<dbReference type="NCBIfam" id="TIGR00095">
    <property type="entry name" value="16S rRNA (guanine(966)-N(2))-methyltransferase RsmD"/>
    <property type="match status" value="1"/>
</dbReference>
<comment type="caution">
    <text evidence="10">The sequence shown here is derived from an EMBL/GenBank/DDBJ whole genome shotgun (WGS) entry which is preliminary data.</text>
</comment>
<keyword evidence="6" id="KW-0808">Transferase</keyword>
<sequence length="224" mass="24430">MRFVAASIPIAWSRYGWDGRARNVICDVCQMRARGRSAANQVRIIGGLHRGRRLPFADLPGLRPTGDRVRETLFSWLQPLIPGARCLDLFAGSGALGLEAASRGASQVVMLDSAPQVVAQLEQSRQLLRLGEVVSVMRADALAWLRGAATPFDIVFLDPPFAAQLLPECCRLLSENGWLAEGARIYLEDDAGRGLAPPDGWELLREKRAGQVCFGLARPRQDGG</sequence>
<organism evidence="10 11">
    <name type="scientific">endosymbiont of Riftia pachyptila</name>
    <name type="common">vent Ph05</name>
    <dbReference type="NCBI Taxonomy" id="1048808"/>
    <lineage>
        <taxon>Bacteria</taxon>
        <taxon>Pseudomonadati</taxon>
        <taxon>Pseudomonadota</taxon>
        <taxon>Gammaproteobacteria</taxon>
        <taxon>sulfur-oxidizing symbionts</taxon>
    </lineage>
</organism>
<dbReference type="EC" id="2.1.1.171" evidence="3"/>
<dbReference type="GO" id="GO:0052913">
    <property type="term" value="F:16S rRNA (guanine(966)-N(2))-methyltransferase activity"/>
    <property type="evidence" value="ECO:0007669"/>
    <property type="project" value="UniProtKB-EC"/>
</dbReference>
<accession>G2D9A6</accession>
<proteinExistence type="inferred from homology"/>
<evidence type="ECO:0000256" key="1">
    <source>
        <dbReference type="ARBA" id="ARBA00002649"/>
    </source>
</evidence>
<evidence type="ECO:0000256" key="8">
    <source>
        <dbReference type="ARBA" id="ARBA00033371"/>
    </source>
</evidence>
<dbReference type="Pfam" id="PF03602">
    <property type="entry name" value="Cons_hypoth95"/>
    <property type="match status" value="1"/>
</dbReference>
<evidence type="ECO:0000256" key="2">
    <source>
        <dbReference type="ARBA" id="ARBA00005269"/>
    </source>
</evidence>
<keyword evidence="11" id="KW-1185">Reference proteome</keyword>
<evidence type="ECO:0000313" key="10">
    <source>
        <dbReference type="EMBL" id="EGV52819.1"/>
    </source>
</evidence>
<dbReference type="PANTHER" id="PTHR43542">
    <property type="entry name" value="METHYLTRANSFERASE"/>
    <property type="match status" value="1"/>
</dbReference>
<evidence type="ECO:0000256" key="6">
    <source>
        <dbReference type="ARBA" id="ARBA00022679"/>
    </source>
</evidence>
<dbReference type="GO" id="GO:0003676">
    <property type="term" value="F:nucleic acid binding"/>
    <property type="evidence" value="ECO:0007669"/>
    <property type="project" value="InterPro"/>
</dbReference>
<evidence type="ECO:0000256" key="3">
    <source>
        <dbReference type="ARBA" id="ARBA00012141"/>
    </source>
</evidence>
<name>G2D9A6_9GAMM</name>
<dbReference type="CDD" id="cd02440">
    <property type="entry name" value="AdoMet_MTases"/>
    <property type="match status" value="1"/>
</dbReference>
<dbReference type="PROSITE" id="PS00092">
    <property type="entry name" value="N6_MTASE"/>
    <property type="match status" value="1"/>
</dbReference>
<dbReference type="SUPFAM" id="SSF53335">
    <property type="entry name" value="S-adenosyl-L-methionine-dependent methyltransferases"/>
    <property type="match status" value="1"/>
</dbReference>
<evidence type="ECO:0000256" key="4">
    <source>
        <dbReference type="ARBA" id="ARBA00013682"/>
    </source>
</evidence>
<dbReference type="PANTHER" id="PTHR43542:SF1">
    <property type="entry name" value="METHYLTRANSFERASE"/>
    <property type="match status" value="1"/>
</dbReference>
<dbReference type="PATRIC" id="fig|1048808.3.peg.132"/>
<dbReference type="Proteomes" id="UP000004491">
    <property type="component" value="Unassembled WGS sequence"/>
</dbReference>
<comment type="similarity">
    <text evidence="2">Belongs to the methyltransferase superfamily. RsmD family.</text>
</comment>
<reference evidence="10" key="1">
    <citation type="journal article" date="2011" name="ISME J.">
        <title>The endosymbionts of the deep-sea tubeworms Riftia pachyptila and Tevnia jerichonana share an identical physiology as revealed by proteogenomic analyses.</title>
        <authorList>
            <person name="Gardebrecht A."/>
            <person name="Markert S."/>
            <person name="Felbeck H."/>
            <person name="Thuermer A."/>
            <person name="Albrecht D."/>
            <person name="Wollherr A."/>
            <person name="Kabisch J."/>
            <person name="Lehmann R."/>
            <person name="Daniel R."/>
            <person name="Liesegang H."/>
            <person name="Hecker M."/>
            <person name="Sievert S.M."/>
            <person name="Schweder T."/>
        </authorList>
    </citation>
    <scope>NUCLEOTIDE SEQUENCE [LARGE SCALE GENOMIC DNA]</scope>
</reference>
<dbReference type="Gene3D" id="3.40.50.150">
    <property type="entry name" value="Vaccinia Virus protein VP39"/>
    <property type="match status" value="1"/>
</dbReference>
<evidence type="ECO:0000256" key="7">
    <source>
        <dbReference type="ARBA" id="ARBA00031268"/>
    </source>
</evidence>
<dbReference type="InterPro" id="IPR004398">
    <property type="entry name" value="RNA_MeTrfase_RsmD"/>
</dbReference>
<evidence type="ECO:0000313" key="11">
    <source>
        <dbReference type="Proteomes" id="UP000004491"/>
    </source>
</evidence>
<keyword evidence="5 10" id="KW-0489">Methyltransferase</keyword>
<dbReference type="InterPro" id="IPR002052">
    <property type="entry name" value="DNA_methylase_N6_adenine_CS"/>
</dbReference>
<comment type="catalytic activity">
    <reaction evidence="9">
        <text>guanosine(966) in 16S rRNA + S-adenosyl-L-methionine = N(2)-methylguanosine(966) in 16S rRNA + S-adenosyl-L-homocysteine + H(+)</text>
        <dbReference type="Rhea" id="RHEA:23548"/>
        <dbReference type="Rhea" id="RHEA-COMP:10211"/>
        <dbReference type="Rhea" id="RHEA-COMP:10212"/>
        <dbReference type="ChEBI" id="CHEBI:15378"/>
        <dbReference type="ChEBI" id="CHEBI:57856"/>
        <dbReference type="ChEBI" id="CHEBI:59789"/>
        <dbReference type="ChEBI" id="CHEBI:74269"/>
        <dbReference type="ChEBI" id="CHEBI:74481"/>
        <dbReference type="EC" id="2.1.1.171"/>
    </reaction>
</comment>
<evidence type="ECO:0000256" key="5">
    <source>
        <dbReference type="ARBA" id="ARBA00022603"/>
    </source>
</evidence>
<gene>
    <name evidence="10" type="ORF">Rifp1Sym_ab00450</name>
</gene>
<protein>
    <recommendedName>
        <fullName evidence="4">Ribosomal RNA small subunit methyltransferase D</fullName>
        <ecNumber evidence="3">2.1.1.171</ecNumber>
    </recommendedName>
    <alternativeName>
        <fullName evidence="7">16S rRNA m2G966 methyltransferase</fullName>
    </alternativeName>
    <alternativeName>
        <fullName evidence="8">rRNA (guanine-N(2)-)-methyltransferase</fullName>
    </alternativeName>
</protein>
<dbReference type="AlphaFoldDB" id="G2D9A6"/>
<dbReference type="InterPro" id="IPR029063">
    <property type="entry name" value="SAM-dependent_MTases_sf"/>
</dbReference>
<evidence type="ECO:0000256" key="9">
    <source>
        <dbReference type="ARBA" id="ARBA00048326"/>
    </source>
</evidence>
<comment type="function">
    <text evidence="1">Specifically methylates the guanine in position 966 of 16S rRNA in the assembled 30S particle.</text>
</comment>
<dbReference type="EMBL" id="AFOC01000002">
    <property type="protein sequence ID" value="EGV52819.1"/>
    <property type="molecule type" value="Genomic_DNA"/>
</dbReference>